<dbReference type="Proteomes" id="UP001465755">
    <property type="component" value="Unassembled WGS sequence"/>
</dbReference>
<keyword evidence="2" id="KW-1185">Reference proteome</keyword>
<dbReference type="AlphaFoldDB" id="A0AAW1NRQ4"/>
<sequence length="260" mass="28085">MRLLRAGSANFRTSRISESCSHDLKIASSYAISHSPCCSTQQISGHIQGKLDGSQPYLAQTSTSAPTLCRIHHPNINYAVGDLRSALRNLQVHPYNELQGTGELRYVQLTVANSAPWPARDPADAQVQLVLVWNNAHATPTLTSLAESLWSADQQRCAAGKTGLWHSIWANFQTSRSNTILSEHWSLLYGPEQLWQHVGGVDICLGPGSFAQANPGAMSAALDALAQWVPQGSTVLDLHAGVGTIGLSLLARDRCSKLQI</sequence>
<dbReference type="EMBL" id="JALJOQ010000115">
    <property type="protein sequence ID" value="KAK9796618.1"/>
    <property type="molecule type" value="Genomic_DNA"/>
</dbReference>
<dbReference type="PANTHER" id="PTHR47548:SF1">
    <property type="entry name" value="S-ADENOSYL-L-METHIONINE-DEPENDENT METHYLTRANSFERASES SUPERFAMILY PROTEIN"/>
    <property type="match status" value="1"/>
</dbReference>
<reference evidence="1 2" key="1">
    <citation type="journal article" date="2024" name="Nat. Commun.">
        <title>Phylogenomics reveals the evolutionary origins of lichenization in chlorophyte algae.</title>
        <authorList>
            <person name="Puginier C."/>
            <person name="Libourel C."/>
            <person name="Otte J."/>
            <person name="Skaloud P."/>
            <person name="Haon M."/>
            <person name="Grisel S."/>
            <person name="Petersen M."/>
            <person name="Berrin J.G."/>
            <person name="Delaux P.M."/>
            <person name="Dal Grande F."/>
            <person name="Keller J."/>
        </authorList>
    </citation>
    <scope>NUCLEOTIDE SEQUENCE [LARGE SCALE GENOMIC DNA]</scope>
    <source>
        <strain evidence="1 2">SAG 2036</strain>
    </source>
</reference>
<dbReference type="SUPFAM" id="SSF53335">
    <property type="entry name" value="S-adenosyl-L-methionine-dependent methyltransferases"/>
    <property type="match status" value="1"/>
</dbReference>
<gene>
    <name evidence="1" type="ORF">WJX73_000405</name>
</gene>
<dbReference type="InterPro" id="IPR053304">
    <property type="entry name" value="RNA_M5U_MTase"/>
</dbReference>
<accession>A0AAW1NRQ4</accession>
<name>A0AAW1NRQ4_9CHLO</name>
<dbReference type="InterPro" id="IPR029063">
    <property type="entry name" value="SAM-dependent_MTases_sf"/>
</dbReference>
<comment type="caution">
    <text evidence="1">The sequence shown here is derived from an EMBL/GenBank/DDBJ whole genome shotgun (WGS) entry which is preliminary data.</text>
</comment>
<dbReference type="Gene3D" id="3.40.50.150">
    <property type="entry name" value="Vaccinia Virus protein VP39"/>
    <property type="match status" value="1"/>
</dbReference>
<evidence type="ECO:0000313" key="2">
    <source>
        <dbReference type="Proteomes" id="UP001465755"/>
    </source>
</evidence>
<proteinExistence type="predicted"/>
<evidence type="ECO:0000313" key="1">
    <source>
        <dbReference type="EMBL" id="KAK9796618.1"/>
    </source>
</evidence>
<protein>
    <submittedName>
        <fullName evidence="1">Uncharacterized protein</fullName>
    </submittedName>
</protein>
<dbReference type="PANTHER" id="PTHR47548">
    <property type="entry name" value="BNAA06G32370D PROTEIN"/>
    <property type="match status" value="1"/>
</dbReference>
<organism evidence="1 2">
    <name type="scientific">Symbiochloris irregularis</name>
    <dbReference type="NCBI Taxonomy" id="706552"/>
    <lineage>
        <taxon>Eukaryota</taxon>
        <taxon>Viridiplantae</taxon>
        <taxon>Chlorophyta</taxon>
        <taxon>core chlorophytes</taxon>
        <taxon>Trebouxiophyceae</taxon>
        <taxon>Trebouxiales</taxon>
        <taxon>Trebouxiaceae</taxon>
        <taxon>Symbiochloris</taxon>
    </lineage>
</organism>
<dbReference type="Gene3D" id="2.40.50.1070">
    <property type="match status" value="1"/>
</dbReference>